<sequence>MIQSSQPISLKFTWSRLRFLGPLKRSRFLLLPNTRKKAFSLLVLPGRANPRVRRSMGRPPRCSKASSSKHSCWECWVLKPLKTFQMSNTSHLLPKPPPPSTSSMVFIWSRAAGCLPDAQVYSFRDGDDIIPPPAPSAAVDPPIEILRRSDGRFLRMRSSAPRSPSRSRELTLK</sequence>
<dbReference type="InterPro" id="IPR039711">
    <property type="entry name" value="GDF5OS"/>
</dbReference>
<protein>
    <submittedName>
        <fullName evidence="2">Uncharacterized protein</fullName>
    </submittedName>
</protein>
<evidence type="ECO:0000256" key="1">
    <source>
        <dbReference type="SAM" id="MobiDB-lite"/>
    </source>
</evidence>
<dbReference type="Proteomes" id="UP000694568">
    <property type="component" value="Unplaced"/>
</dbReference>
<dbReference type="GeneTree" id="ENSGT00940000176933"/>
<proteinExistence type="predicted"/>
<keyword evidence="3" id="KW-1185">Reference proteome</keyword>
<dbReference type="Ensembl" id="ENSSLUT00000007893.1">
    <property type="protein sequence ID" value="ENSSLUP00000007661.1"/>
    <property type="gene ID" value="ENSSLUG00000003559.1"/>
</dbReference>
<reference evidence="2" key="1">
    <citation type="submission" date="2025-08" db="UniProtKB">
        <authorList>
            <consortium name="Ensembl"/>
        </authorList>
    </citation>
    <scope>IDENTIFICATION</scope>
</reference>
<feature type="region of interest" description="Disordered" evidence="1">
    <location>
        <begin position="150"/>
        <end position="173"/>
    </location>
</feature>
<accession>A0A8C9X8W9</accession>
<reference evidence="2" key="2">
    <citation type="submission" date="2025-09" db="UniProtKB">
        <authorList>
            <consortium name="Ensembl"/>
        </authorList>
    </citation>
    <scope>IDENTIFICATION</scope>
</reference>
<name>A0A8C9X8W9_SANLU</name>
<dbReference type="PANTHER" id="PTHR42152:SF1">
    <property type="entry name" value="PROTEIN GDF5-AS1, MITOCHONDRIAL"/>
    <property type="match status" value="1"/>
</dbReference>
<organism evidence="2 3">
    <name type="scientific">Sander lucioperca</name>
    <name type="common">Pike-perch</name>
    <name type="synonym">Perca lucioperca</name>
    <dbReference type="NCBI Taxonomy" id="283035"/>
    <lineage>
        <taxon>Eukaryota</taxon>
        <taxon>Metazoa</taxon>
        <taxon>Chordata</taxon>
        <taxon>Craniata</taxon>
        <taxon>Vertebrata</taxon>
        <taxon>Euteleostomi</taxon>
        <taxon>Actinopterygii</taxon>
        <taxon>Neopterygii</taxon>
        <taxon>Teleostei</taxon>
        <taxon>Neoteleostei</taxon>
        <taxon>Acanthomorphata</taxon>
        <taxon>Eupercaria</taxon>
        <taxon>Perciformes</taxon>
        <taxon>Percoidei</taxon>
        <taxon>Percidae</taxon>
        <taxon>Luciopercinae</taxon>
        <taxon>Sander</taxon>
    </lineage>
</organism>
<dbReference type="AlphaFoldDB" id="A0A8C9X8W9"/>
<dbReference type="PANTHER" id="PTHR42152">
    <property type="entry name" value="PROTEIN GDF5OS, MITOCHONDRIAL"/>
    <property type="match status" value="1"/>
</dbReference>
<evidence type="ECO:0000313" key="2">
    <source>
        <dbReference type="Ensembl" id="ENSSLUP00000007661.1"/>
    </source>
</evidence>
<evidence type="ECO:0000313" key="3">
    <source>
        <dbReference type="Proteomes" id="UP000694568"/>
    </source>
</evidence>